<dbReference type="AlphaFoldDB" id="A0AAD5UMG1"/>
<dbReference type="Gene3D" id="1.25.10.10">
    <property type="entry name" value="Leucine-rich Repeat Variant"/>
    <property type="match status" value="1"/>
</dbReference>
<dbReference type="Proteomes" id="UP001210925">
    <property type="component" value="Unassembled WGS sequence"/>
</dbReference>
<feature type="chain" id="PRO_5041958438" description="Nucleotide exchange factor SIL1" evidence="1">
    <location>
        <begin position="16"/>
        <end position="331"/>
    </location>
</feature>
<reference evidence="2" key="1">
    <citation type="submission" date="2020-05" db="EMBL/GenBank/DDBJ databases">
        <title>Phylogenomic resolution of chytrid fungi.</title>
        <authorList>
            <person name="Stajich J.E."/>
            <person name="Amses K."/>
            <person name="Simmons R."/>
            <person name="Seto K."/>
            <person name="Myers J."/>
            <person name="Bonds A."/>
            <person name="Quandt C.A."/>
            <person name="Barry K."/>
            <person name="Liu P."/>
            <person name="Grigoriev I."/>
            <person name="Longcore J.E."/>
            <person name="James T.Y."/>
        </authorList>
    </citation>
    <scope>NUCLEOTIDE SEQUENCE</scope>
    <source>
        <strain evidence="2">PLAUS21</strain>
    </source>
</reference>
<evidence type="ECO:0000313" key="3">
    <source>
        <dbReference type="Proteomes" id="UP001210925"/>
    </source>
</evidence>
<dbReference type="SUPFAM" id="SSF48371">
    <property type="entry name" value="ARM repeat"/>
    <property type="match status" value="1"/>
</dbReference>
<name>A0AAD5UMG1_9FUNG</name>
<comment type="caution">
    <text evidence="2">The sequence shown here is derived from an EMBL/GenBank/DDBJ whole genome shotgun (WGS) entry which is preliminary data.</text>
</comment>
<keyword evidence="3" id="KW-1185">Reference proteome</keyword>
<dbReference type="EMBL" id="JADGKB010000002">
    <property type="protein sequence ID" value="KAJ3262263.1"/>
    <property type="molecule type" value="Genomic_DNA"/>
</dbReference>
<gene>
    <name evidence="2" type="ORF">HK103_002676</name>
</gene>
<dbReference type="InterPro" id="IPR011989">
    <property type="entry name" value="ARM-like"/>
</dbReference>
<accession>A0AAD5UMG1</accession>
<dbReference type="InterPro" id="IPR016024">
    <property type="entry name" value="ARM-type_fold"/>
</dbReference>
<sequence length="331" mass="37258">MRLTTLLFGLALAESSYFSLDDLQEGDSIKGDQICNDRICVPLHFTPTEEFQPIYPGQRIPKGLHIRIDYATGIKEAKLMDENERDENTAVNITPDVVEDNKDAIIHPPESRNTSGLTWEERDTLEHMFQKLNTTAVDAQLPLLEQLSEAAHQGTLIIILVDVGIGLASNLDQILFLLSLLEHPDSIIRSQTAILLGSIYSNNQEAISRISTVPNFMSTIFNAFKTEESDNVKYRLMYLISAVTRPSKDAYRMFSELKPFAALLAPLKDQVVSDTNRKLQSRIINYLIDVKDNLRPIDFDSDEWCQAASKQAELLDLLNSIGACQREDSEL</sequence>
<protein>
    <recommendedName>
        <fullName evidence="4">Nucleotide exchange factor SIL1</fullName>
    </recommendedName>
</protein>
<organism evidence="2 3">
    <name type="scientific">Boothiomyces macroporosus</name>
    <dbReference type="NCBI Taxonomy" id="261099"/>
    <lineage>
        <taxon>Eukaryota</taxon>
        <taxon>Fungi</taxon>
        <taxon>Fungi incertae sedis</taxon>
        <taxon>Chytridiomycota</taxon>
        <taxon>Chytridiomycota incertae sedis</taxon>
        <taxon>Chytridiomycetes</taxon>
        <taxon>Rhizophydiales</taxon>
        <taxon>Terramycetaceae</taxon>
        <taxon>Boothiomyces</taxon>
    </lineage>
</organism>
<keyword evidence="1" id="KW-0732">Signal</keyword>
<evidence type="ECO:0000313" key="2">
    <source>
        <dbReference type="EMBL" id="KAJ3262263.1"/>
    </source>
</evidence>
<proteinExistence type="predicted"/>
<evidence type="ECO:0008006" key="4">
    <source>
        <dbReference type="Google" id="ProtNLM"/>
    </source>
</evidence>
<evidence type="ECO:0000256" key="1">
    <source>
        <dbReference type="SAM" id="SignalP"/>
    </source>
</evidence>
<feature type="signal peptide" evidence="1">
    <location>
        <begin position="1"/>
        <end position="15"/>
    </location>
</feature>